<dbReference type="Gene3D" id="2.60.40.790">
    <property type="match status" value="2"/>
</dbReference>
<evidence type="ECO:0000313" key="6">
    <source>
        <dbReference type="Proteomes" id="UP001515480"/>
    </source>
</evidence>
<evidence type="ECO:0000259" key="4">
    <source>
        <dbReference type="PROSITE" id="PS01031"/>
    </source>
</evidence>
<dbReference type="Pfam" id="PF00011">
    <property type="entry name" value="HSP20"/>
    <property type="match status" value="2"/>
</dbReference>
<dbReference type="PANTHER" id="PTHR11527">
    <property type="entry name" value="HEAT-SHOCK PROTEIN 20 FAMILY MEMBER"/>
    <property type="match status" value="1"/>
</dbReference>
<sequence>MAFGSFPLDVITSVSPLEVLLPIESLSMNRPSSRSSTRQFHETDHEYTLSLALPGVSPADLKLVIEEGMLSISGETKVGAQQYSASHRVRVPPDAEAAMAKAVAENGVLSITLPKRPKQTHEIKVGCKNDELPKAAEGDYVVSFPFPGVRPSDFKVVCEDSVLSIAVETNTTQHATRTLKRMRIPGDADVSAAAAAAELGILSIVFPKRAAEAPKEVQAANSSHRIAVSSGSSGLLAASA</sequence>
<evidence type="ECO:0000256" key="1">
    <source>
        <dbReference type="ARBA" id="ARBA00023016"/>
    </source>
</evidence>
<evidence type="ECO:0000256" key="3">
    <source>
        <dbReference type="RuleBase" id="RU003616"/>
    </source>
</evidence>
<dbReference type="InterPro" id="IPR008978">
    <property type="entry name" value="HSP20-like_chaperone"/>
</dbReference>
<feature type="domain" description="SHSP" evidence="4">
    <location>
        <begin position="28"/>
        <end position="135"/>
    </location>
</feature>
<dbReference type="CDD" id="cd00298">
    <property type="entry name" value="ACD_sHsps_p23-like"/>
    <property type="match status" value="1"/>
</dbReference>
<dbReference type="EMBL" id="JBGBPQ010000025">
    <property type="protein sequence ID" value="KAL1499495.1"/>
    <property type="molecule type" value="Genomic_DNA"/>
</dbReference>
<dbReference type="SUPFAM" id="SSF49764">
    <property type="entry name" value="HSP20-like chaperones"/>
    <property type="match status" value="2"/>
</dbReference>
<organism evidence="5 6">
    <name type="scientific">Prymnesium parvum</name>
    <name type="common">Toxic golden alga</name>
    <dbReference type="NCBI Taxonomy" id="97485"/>
    <lineage>
        <taxon>Eukaryota</taxon>
        <taxon>Haptista</taxon>
        <taxon>Haptophyta</taxon>
        <taxon>Prymnesiophyceae</taxon>
        <taxon>Prymnesiales</taxon>
        <taxon>Prymnesiaceae</taxon>
        <taxon>Prymnesium</taxon>
    </lineage>
</organism>
<name>A0AB34IHZ7_PRYPA</name>
<accession>A0AB34IHZ7</accession>
<reference evidence="5 6" key="1">
    <citation type="journal article" date="2024" name="Science">
        <title>Giant polyketide synthase enzymes in the biosynthesis of giant marine polyether toxins.</title>
        <authorList>
            <person name="Fallon T.R."/>
            <person name="Shende V.V."/>
            <person name="Wierzbicki I.H."/>
            <person name="Pendleton A.L."/>
            <person name="Watervoot N.F."/>
            <person name="Auber R.P."/>
            <person name="Gonzalez D.J."/>
            <person name="Wisecaver J.H."/>
            <person name="Moore B.S."/>
        </authorList>
    </citation>
    <scope>NUCLEOTIDE SEQUENCE [LARGE SCALE GENOMIC DNA]</scope>
    <source>
        <strain evidence="5 6">12B1</strain>
    </source>
</reference>
<dbReference type="AlphaFoldDB" id="A0AB34IHZ7"/>
<comment type="caution">
    <text evidence="5">The sequence shown here is derived from an EMBL/GenBank/DDBJ whole genome shotgun (WGS) entry which is preliminary data.</text>
</comment>
<gene>
    <name evidence="5" type="ORF">AB1Y20_011698</name>
</gene>
<dbReference type="CDD" id="cd06464">
    <property type="entry name" value="ACD_sHsps-like"/>
    <property type="match status" value="1"/>
</dbReference>
<protein>
    <recommendedName>
        <fullName evidence="4">SHSP domain-containing protein</fullName>
    </recommendedName>
</protein>
<comment type="similarity">
    <text evidence="2 3">Belongs to the small heat shock protein (HSP20) family.</text>
</comment>
<evidence type="ECO:0000313" key="5">
    <source>
        <dbReference type="EMBL" id="KAL1499495.1"/>
    </source>
</evidence>
<keyword evidence="6" id="KW-1185">Reference proteome</keyword>
<keyword evidence="1" id="KW-0346">Stress response</keyword>
<dbReference type="InterPro" id="IPR002068">
    <property type="entry name" value="A-crystallin/Hsp20_dom"/>
</dbReference>
<dbReference type="Proteomes" id="UP001515480">
    <property type="component" value="Unassembled WGS sequence"/>
</dbReference>
<dbReference type="InterPro" id="IPR031107">
    <property type="entry name" value="Small_HSP"/>
</dbReference>
<proteinExistence type="inferred from homology"/>
<evidence type="ECO:0000256" key="2">
    <source>
        <dbReference type="PROSITE-ProRule" id="PRU00285"/>
    </source>
</evidence>
<dbReference type="PROSITE" id="PS01031">
    <property type="entry name" value="SHSP"/>
    <property type="match status" value="1"/>
</dbReference>